<name>A0A7S9SS03_9CAUD</name>
<organism evidence="1 2">
    <name type="scientific">Salmonella phage GEC_vB_N5</name>
    <dbReference type="NCBI Taxonomy" id="2777378"/>
    <lineage>
        <taxon>Viruses</taxon>
        <taxon>Duplodnaviria</taxon>
        <taxon>Heunggongvirae</taxon>
        <taxon>Uroviricota</taxon>
        <taxon>Caudoviricetes</taxon>
        <taxon>Demerecviridae</taxon>
        <taxon>Markadamsvirinae</taxon>
        <taxon>Tequintavirus</taxon>
        <taxon>Tequintavirus N5</taxon>
    </lineage>
</organism>
<evidence type="ECO:0000313" key="2">
    <source>
        <dbReference type="Proteomes" id="UP000594606"/>
    </source>
</evidence>
<keyword evidence="2" id="KW-1185">Reference proteome</keyword>
<dbReference type="EMBL" id="MW006479">
    <property type="protein sequence ID" value="QPI15196.1"/>
    <property type="molecule type" value="Genomic_DNA"/>
</dbReference>
<reference evidence="1 2" key="1">
    <citation type="submission" date="2020-09" db="EMBL/GenBank/DDBJ databases">
        <authorList>
            <person name="Makalatia K."/>
            <person name="Wagemans J."/>
        </authorList>
    </citation>
    <scope>NUCLEOTIDE SEQUENCE [LARGE SCALE GENOMIC DNA]</scope>
</reference>
<proteinExistence type="predicted"/>
<accession>A0A7S9SS03</accession>
<evidence type="ECO:0000313" key="1">
    <source>
        <dbReference type="EMBL" id="QPI15196.1"/>
    </source>
</evidence>
<sequence length="58" mass="6934">MSEKNNWVFHVVSKCIRRFPRRSRNYITSAVFTNCISESTDFYNTFFGFAINRFNISI</sequence>
<gene>
    <name evidence="1" type="ORF">GECvBN5_gp180</name>
</gene>
<protein>
    <submittedName>
        <fullName evidence="1">Uncharacterized protein</fullName>
    </submittedName>
</protein>
<dbReference type="Proteomes" id="UP000594606">
    <property type="component" value="Segment"/>
</dbReference>